<evidence type="ECO:0000256" key="1">
    <source>
        <dbReference type="ARBA" id="ARBA00007347"/>
    </source>
</evidence>
<keyword evidence="5" id="KW-1185">Reference proteome</keyword>
<dbReference type="GO" id="GO:0005739">
    <property type="term" value="C:mitochondrion"/>
    <property type="evidence" value="ECO:0007669"/>
    <property type="project" value="UniProtKB-SubCell"/>
</dbReference>
<gene>
    <name evidence="4" type="ORF">X943_000823</name>
</gene>
<reference evidence="4" key="1">
    <citation type="journal article" date="2014" name="Nucleic Acids Res.">
        <title>The evolutionary dynamics of variant antigen genes in Babesia reveal a history of genomic innovation underlying host-parasite interaction.</title>
        <authorList>
            <person name="Jackson A.P."/>
            <person name="Otto T.D."/>
            <person name="Darby A."/>
            <person name="Ramaprasad A."/>
            <person name="Xia D."/>
            <person name="Echaide I.E."/>
            <person name="Farber M."/>
            <person name="Gahlot S."/>
            <person name="Gamble J."/>
            <person name="Gupta D."/>
            <person name="Gupta Y."/>
            <person name="Jackson L."/>
            <person name="Malandrin L."/>
            <person name="Malas T.B."/>
            <person name="Moussa E."/>
            <person name="Nair M."/>
            <person name="Reid A.J."/>
            <person name="Sanders M."/>
            <person name="Sharma J."/>
            <person name="Tracey A."/>
            <person name="Quail M.A."/>
            <person name="Weir W."/>
            <person name="Wastling J.M."/>
            <person name="Hall N."/>
            <person name="Willadsen P."/>
            <person name="Lingelbach K."/>
            <person name="Shiels B."/>
            <person name="Tait A."/>
            <person name="Berriman M."/>
            <person name="Allred D.R."/>
            <person name="Pain A."/>
        </authorList>
    </citation>
    <scope>NUCLEOTIDE SEQUENCE</scope>
    <source>
        <strain evidence="4">1802A</strain>
    </source>
</reference>
<evidence type="ECO:0000313" key="4">
    <source>
        <dbReference type="EMBL" id="KAK1932792.1"/>
    </source>
</evidence>
<reference evidence="4" key="2">
    <citation type="submission" date="2021-05" db="EMBL/GenBank/DDBJ databases">
        <authorList>
            <person name="Pain A."/>
        </authorList>
    </citation>
    <scope>NUCLEOTIDE SEQUENCE</scope>
    <source>
        <strain evidence="4">1802A</strain>
    </source>
</reference>
<keyword evidence="2" id="KW-1015">Disulfide bond</keyword>
<name>A0AAD9G6L7_BABDI</name>
<protein>
    <recommendedName>
        <fullName evidence="3">COX assembly mitochondrial protein</fullName>
    </recommendedName>
</protein>
<proteinExistence type="inferred from homology"/>
<evidence type="ECO:0000256" key="3">
    <source>
        <dbReference type="RuleBase" id="RU364104"/>
    </source>
</evidence>
<dbReference type="Pfam" id="PF08583">
    <property type="entry name" value="Cmc1"/>
    <property type="match status" value="1"/>
</dbReference>
<comment type="similarity">
    <text evidence="1 3">Belongs to the CMC family.</text>
</comment>
<dbReference type="EMBL" id="JAHBMH010000073">
    <property type="protein sequence ID" value="KAK1932792.1"/>
    <property type="molecule type" value="Genomic_DNA"/>
</dbReference>
<comment type="caution">
    <text evidence="4">The sequence shown here is derived from an EMBL/GenBank/DDBJ whole genome shotgun (WGS) entry which is preliminary data.</text>
</comment>
<sequence length="143" mass="16713">MAEERTPLYLRIAQLIRNANNDTPISYLEFREADYKLSKERREVIKIIGAHVRDLCRAEIDDYVNCYGEGKYALFYCRKEANRMKRCIRHYQNELTTPESQQRIMEERLHSGDSFIVPSYIKKGHNLLIKEAQAAGGAEKQSL</sequence>
<comment type="subcellular location">
    <subcellularLocation>
        <location evidence="3">Mitochondrion</location>
    </subcellularLocation>
</comment>
<keyword evidence="3" id="KW-0496">Mitochondrion</keyword>
<organism evidence="4 5">
    <name type="scientific">Babesia divergens</name>
    <dbReference type="NCBI Taxonomy" id="32595"/>
    <lineage>
        <taxon>Eukaryota</taxon>
        <taxon>Sar</taxon>
        <taxon>Alveolata</taxon>
        <taxon>Apicomplexa</taxon>
        <taxon>Aconoidasida</taxon>
        <taxon>Piroplasmida</taxon>
        <taxon>Babesiidae</taxon>
        <taxon>Babesia</taxon>
    </lineage>
</organism>
<evidence type="ECO:0000256" key="2">
    <source>
        <dbReference type="ARBA" id="ARBA00023157"/>
    </source>
</evidence>
<accession>A0AAD9G6L7</accession>
<dbReference type="Proteomes" id="UP001195914">
    <property type="component" value="Unassembled WGS sequence"/>
</dbReference>
<evidence type="ECO:0000313" key="5">
    <source>
        <dbReference type="Proteomes" id="UP001195914"/>
    </source>
</evidence>
<dbReference type="InterPro" id="IPR013892">
    <property type="entry name" value="Cyt_c_biogenesis_Cmc1-like"/>
</dbReference>
<dbReference type="AlphaFoldDB" id="A0AAD9G6L7"/>